<evidence type="ECO:0000256" key="1">
    <source>
        <dbReference type="SAM" id="Phobius"/>
    </source>
</evidence>
<keyword evidence="1" id="KW-0812">Transmembrane</keyword>
<evidence type="ECO:0000313" key="3">
    <source>
        <dbReference type="Proteomes" id="UP001596174"/>
    </source>
</evidence>
<dbReference type="EMBL" id="JBHSQJ010000105">
    <property type="protein sequence ID" value="MFC5910252.1"/>
    <property type="molecule type" value="Genomic_DNA"/>
</dbReference>
<comment type="caution">
    <text evidence="2">The sequence shown here is derived from an EMBL/GenBank/DDBJ whole genome shotgun (WGS) entry which is preliminary data.</text>
</comment>
<feature type="transmembrane region" description="Helical" evidence="1">
    <location>
        <begin position="69"/>
        <end position="89"/>
    </location>
</feature>
<keyword evidence="1" id="KW-0472">Membrane</keyword>
<accession>A0ABW1G9G9</accession>
<gene>
    <name evidence="2" type="ORF">ACFP3V_23900</name>
</gene>
<dbReference type="RefSeq" id="WP_380587079.1">
    <property type="nucleotide sequence ID" value="NZ_JBHSQJ010000105.1"/>
</dbReference>
<evidence type="ECO:0008006" key="4">
    <source>
        <dbReference type="Google" id="ProtNLM"/>
    </source>
</evidence>
<feature type="transmembrane region" description="Helical" evidence="1">
    <location>
        <begin position="123"/>
        <end position="141"/>
    </location>
</feature>
<sequence>MRGWAADAAIAGAGLVLGAVQLGLGWYPGWLAWPIALPALLVSAALVFSRHARPGASVLLGAAALVENAFLGRLLAVALLFAVLLYEVGRFARPRVAWRVGLVASFAVLGCAVAALVMTSLDWAVAVTGIAAGVLLVPLWLGGWGRARSGATYDAQP</sequence>
<organism evidence="2 3">
    <name type="scientific">Streptacidiphilus monticola</name>
    <dbReference type="NCBI Taxonomy" id="2161674"/>
    <lineage>
        <taxon>Bacteria</taxon>
        <taxon>Bacillati</taxon>
        <taxon>Actinomycetota</taxon>
        <taxon>Actinomycetes</taxon>
        <taxon>Kitasatosporales</taxon>
        <taxon>Streptomycetaceae</taxon>
        <taxon>Streptacidiphilus</taxon>
    </lineage>
</organism>
<keyword evidence="3" id="KW-1185">Reference proteome</keyword>
<reference evidence="3" key="1">
    <citation type="journal article" date="2019" name="Int. J. Syst. Evol. Microbiol.">
        <title>The Global Catalogue of Microorganisms (GCM) 10K type strain sequencing project: providing services to taxonomists for standard genome sequencing and annotation.</title>
        <authorList>
            <consortium name="The Broad Institute Genomics Platform"/>
            <consortium name="The Broad Institute Genome Sequencing Center for Infectious Disease"/>
            <person name="Wu L."/>
            <person name="Ma J."/>
        </authorList>
    </citation>
    <scope>NUCLEOTIDE SEQUENCE [LARGE SCALE GENOMIC DNA]</scope>
    <source>
        <strain evidence="3">JCM 4816</strain>
    </source>
</reference>
<proteinExistence type="predicted"/>
<dbReference type="Proteomes" id="UP001596174">
    <property type="component" value="Unassembled WGS sequence"/>
</dbReference>
<protein>
    <recommendedName>
        <fullName evidence="4">Sensor histidine kinase</fullName>
    </recommendedName>
</protein>
<evidence type="ECO:0000313" key="2">
    <source>
        <dbReference type="EMBL" id="MFC5910252.1"/>
    </source>
</evidence>
<name>A0ABW1G9G9_9ACTN</name>
<feature type="transmembrane region" description="Helical" evidence="1">
    <location>
        <begin position="31"/>
        <end position="49"/>
    </location>
</feature>
<feature type="transmembrane region" description="Helical" evidence="1">
    <location>
        <begin position="6"/>
        <end position="24"/>
    </location>
</feature>
<feature type="transmembrane region" description="Helical" evidence="1">
    <location>
        <begin position="96"/>
        <end position="117"/>
    </location>
</feature>
<keyword evidence="1" id="KW-1133">Transmembrane helix</keyword>